<organism evidence="1 2">
    <name type="scientific">Camellia lanceoleosa</name>
    <dbReference type="NCBI Taxonomy" id="1840588"/>
    <lineage>
        <taxon>Eukaryota</taxon>
        <taxon>Viridiplantae</taxon>
        <taxon>Streptophyta</taxon>
        <taxon>Embryophyta</taxon>
        <taxon>Tracheophyta</taxon>
        <taxon>Spermatophyta</taxon>
        <taxon>Magnoliopsida</taxon>
        <taxon>eudicotyledons</taxon>
        <taxon>Gunneridae</taxon>
        <taxon>Pentapetalae</taxon>
        <taxon>asterids</taxon>
        <taxon>Ericales</taxon>
        <taxon>Theaceae</taxon>
        <taxon>Camellia</taxon>
    </lineage>
</organism>
<keyword evidence="2" id="KW-1185">Reference proteome</keyword>
<proteinExistence type="predicted"/>
<comment type="caution">
    <text evidence="1">The sequence shown here is derived from an EMBL/GenBank/DDBJ whole genome shotgun (WGS) entry which is preliminary data.</text>
</comment>
<gene>
    <name evidence="1" type="ORF">LOK49_LG02G01351</name>
</gene>
<accession>A0ACC0IMJ5</accession>
<dbReference type="Proteomes" id="UP001060215">
    <property type="component" value="Chromosome 3"/>
</dbReference>
<evidence type="ECO:0000313" key="2">
    <source>
        <dbReference type="Proteomes" id="UP001060215"/>
    </source>
</evidence>
<name>A0ACC0IMJ5_9ERIC</name>
<dbReference type="EMBL" id="CM045760">
    <property type="protein sequence ID" value="KAI8026800.1"/>
    <property type="molecule type" value="Genomic_DNA"/>
</dbReference>
<evidence type="ECO:0000313" key="1">
    <source>
        <dbReference type="EMBL" id="KAI8026800.1"/>
    </source>
</evidence>
<protein>
    <submittedName>
        <fullName evidence="1">Disease resistance protein</fullName>
    </submittedName>
</protein>
<sequence length="275" mass="31274">MECCNSSLSHLSMHGFCTLSLPLGFFPKLRFLSIANFKIFSIPNGHGLKISTSLLHVEISGCNSMVSCLQEALRAPNLKNFWIFNCTKLKWLPEGMHTHLPSLKSLRIWNCPEIESLPEGGLPSNLRRLEIRGCKKLVDCRREWGLQRLPSLTEFVFGEEDDDVVESFLEEALLPPTLTSLGINNLQNLKSINYQSFRHLTCLKELRICQCPQLQSLPEEGFLASLSMLEIFACPLLKPRCERGRGDEWHKIAHIPFVKIDDEVICFEQLTGNFS</sequence>
<reference evidence="1 2" key="1">
    <citation type="journal article" date="2022" name="Plant J.">
        <title>Chromosome-level genome of Camellia lanceoleosa provides a valuable resource for understanding genome evolution and self-incompatibility.</title>
        <authorList>
            <person name="Gong W."/>
            <person name="Xiao S."/>
            <person name="Wang L."/>
            <person name="Liao Z."/>
            <person name="Chang Y."/>
            <person name="Mo W."/>
            <person name="Hu G."/>
            <person name="Li W."/>
            <person name="Zhao G."/>
            <person name="Zhu H."/>
            <person name="Hu X."/>
            <person name="Ji K."/>
            <person name="Xiang X."/>
            <person name="Song Q."/>
            <person name="Yuan D."/>
            <person name="Jin S."/>
            <person name="Zhang L."/>
        </authorList>
    </citation>
    <scope>NUCLEOTIDE SEQUENCE [LARGE SCALE GENOMIC DNA]</scope>
    <source>
        <strain evidence="1">SQ_2022a</strain>
    </source>
</reference>